<dbReference type="Pfam" id="PF00109">
    <property type="entry name" value="ketoacyl-synt"/>
    <property type="match status" value="1"/>
</dbReference>
<accession>A0ABS8IGL9</accession>
<dbReference type="InterPro" id="IPR014031">
    <property type="entry name" value="Ketoacyl_synth_C"/>
</dbReference>
<dbReference type="Gene3D" id="3.40.47.10">
    <property type="match status" value="1"/>
</dbReference>
<name>A0ABS8IGL9_9NOSO</name>
<dbReference type="PROSITE" id="PS52004">
    <property type="entry name" value="KS3_2"/>
    <property type="match status" value="1"/>
</dbReference>
<reference evidence="5 6" key="1">
    <citation type="journal article" date="2021" name="Microorganisms">
        <title>Genome Evolution of Filamentous Cyanobacterium Nostoc Species: From Facultative Symbiosis to Free Living.</title>
        <authorList>
            <person name="Huo D."/>
            <person name="Li H."/>
            <person name="Cai F."/>
            <person name="Guo X."/>
            <person name="Qiao Z."/>
            <person name="Wang W."/>
            <person name="Yu G."/>
            <person name="Li R."/>
        </authorList>
    </citation>
    <scope>NUCLEOTIDE SEQUENCE [LARGE SCALE GENOMIC DNA]</scope>
    <source>
        <strain evidence="5 6">CHAB 5714</strain>
    </source>
</reference>
<evidence type="ECO:0000259" key="3">
    <source>
        <dbReference type="PROSITE" id="PS51184"/>
    </source>
</evidence>
<evidence type="ECO:0000313" key="6">
    <source>
        <dbReference type="Proteomes" id="UP001199525"/>
    </source>
</evidence>
<feature type="domain" description="Ketosynthase family 3 (KS3)" evidence="4">
    <location>
        <begin position="1"/>
        <end position="401"/>
    </location>
</feature>
<protein>
    <submittedName>
        <fullName evidence="5">Cupin-like domain-containing protein</fullName>
    </submittedName>
</protein>
<comment type="similarity">
    <text evidence="2">Belongs to the thiolase-like superfamily. Beta-ketoacyl-ACP synthases family.</text>
</comment>
<dbReference type="PANTHER" id="PTHR43775">
    <property type="entry name" value="FATTY ACID SYNTHASE"/>
    <property type="match status" value="1"/>
</dbReference>
<dbReference type="CDD" id="cd00833">
    <property type="entry name" value="PKS"/>
    <property type="match status" value="1"/>
</dbReference>
<dbReference type="Proteomes" id="UP001199525">
    <property type="component" value="Unassembled WGS sequence"/>
</dbReference>
<dbReference type="SMART" id="SM00825">
    <property type="entry name" value="PKS_KS"/>
    <property type="match status" value="1"/>
</dbReference>
<evidence type="ECO:0000256" key="1">
    <source>
        <dbReference type="ARBA" id="ARBA00022679"/>
    </source>
</evidence>
<sequence>MAGRFPGAKSVEQFWQNLCDGVESISFFTDDELLNSSLDPTLLRDPNYVKARAVLEDIEMLDASFFGFTPREATLMDPQHRLFLECAWEALENAGYNPEADKELTGVYAGASLSSYLINNLVPDSNLSKSSALPITIGNDKDYLSTRVSYKLNLKGPSISVNTACSTSLVAVHLACQGLLSYQCDRALAGGVTIEVPHQEGYFYQKGGITSPDGHCRAFDAKAQGCPSGNGVGIVILKRLEDALADGDCIYAVIKGSAINNDGSEKVSFTAPSVTGQAEVIAEAQAIAGFDPETVTYIETHGTGTALGDPIEVRALKKAFSAGTNKKGFCAIGSVKTNVSHLNAAAGVAGLIKTVLALKHKIIPPTLHFEMPNSEIDFANSPFYVNDYIGNANNNSDYLPSYLEKDLEKFLPEIVKDVTYPAYFLNRKAVVGFWHGFSNKSFSSTSPLHFDSVHNIFTQIRGRKKILLFPPSNYLSFYPAAVDVNQGLQSFSKVDPNLPNLELFPKFPWQEKIEVLLQPGVMLYIPPFWWHHVTAVDENISLSFWYAVKIQDFLHQKGILSVLMNIAPHSLRHAISSRDGFLEVMYFFKSVFQGILSPDF</sequence>
<dbReference type="InterPro" id="IPR003347">
    <property type="entry name" value="JmjC_dom"/>
</dbReference>
<dbReference type="InterPro" id="IPR050091">
    <property type="entry name" value="PKS_NRPS_Biosynth_Enz"/>
</dbReference>
<comment type="caution">
    <text evidence="5">The sequence shown here is derived from an EMBL/GenBank/DDBJ whole genome shotgun (WGS) entry which is preliminary data.</text>
</comment>
<dbReference type="PROSITE" id="PS51184">
    <property type="entry name" value="JMJC"/>
    <property type="match status" value="1"/>
</dbReference>
<dbReference type="InterPro" id="IPR020841">
    <property type="entry name" value="PKS_Beta-ketoAc_synthase_dom"/>
</dbReference>
<dbReference type="PROSITE" id="PS00606">
    <property type="entry name" value="KS3_1"/>
    <property type="match status" value="1"/>
</dbReference>
<feature type="domain" description="JmjC" evidence="3">
    <location>
        <begin position="400"/>
        <end position="563"/>
    </location>
</feature>
<gene>
    <name evidence="5" type="ORF">LC586_30455</name>
</gene>
<keyword evidence="6" id="KW-1185">Reference proteome</keyword>
<dbReference type="InterPro" id="IPR016039">
    <property type="entry name" value="Thiolase-like"/>
</dbReference>
<evidence type="ECO:0000256" key="2">
    <source>
        <dbReference type="RuleBase" id="RU003694"/>
    </source>
</evidence>
<organism evidence="5 6">
    <name type="scientific">Nostoc favosum CHAB5714</name>
    <dbReference type="NCBI Taxonomy" id="2780399"/>
    <lineage>
        <taxon>Bacteria</taxon>
        <taxon>Bacillati</taxon>
        <taxon>Cyanobacteriota</taxon>
        <taxon>Cyanophyceae</taxon>
        <taxon>Nostocales</taxon>
        <taxon>Nostocaceae</taxon>
        <taxon>Nostoc</taxon>
        <taxon>Nostoc favosum</taxon>
    </lineage>
</organism>
<dbReference type="SUPFAM" id="SSF53901">
    <property type="entry name" value="Thiolase-like"/>
    <property type="match status" value="1"/>
</dbReference>
<proteinExistence type="inferred from homology"/>
<dbReference type="SMART" id="SM00558">
    <property type="entry name" value="JmjC"/>
    <property type="match status" value="1"/>
</dbReference>
<dbReference type="Gene3D" id="2.60.120.650">
    <property type="entry name" value="Cupin"/>
    <property type="match status" value="1"/>
</dbReference>
<evidence type="ECO:0000313" key="5">
    <source>
        <dbReference type="EMBL" id="MCC5603392.1"/>
    </source>
</evidence>
<evidence type="ECO:0000259" key="4">
    <source>
        <dbReference type="PROSITE" id="PS52004"/>
    </source>
</evidence>
<dbReference type="InterPro" id="IPR041667">
    <property type="entry name" value="Cupin_8"/>
</dbReference>
<dbReference type="Pfam" id="PF02801">
    <property type="entry name" value="Ketoacyl-synt_C"/>
    <property type="match status" value="1"/>
</dbReference>
<keyword evidence="1 2" id="KW-0808">Transferase</keyword>
<dbReference type="InterPro" id="IPR018201">
    <property type="entry name" value="Ketoacyl_synth_AS"/>
</dbReference>
<dbReference type="PANTHER" id="PTHR43775:SF51">
    <property type="entry name" value="INACTIVE PHENOLPHTHIOCEROL SYNTHESIS POLYKETIDE SYNTHASE TYPE I PKS1-RELATED"/>
    <property type="match status" value="1"/>
</dbReference>
<dbReference type="EMBL" id="JAIVFQ010000076">
    <property type="protein sequence ID" value="MCC5603392.1"/>
    <property type="molecule type" value="Genomic_DNA"/>
</dbReference>
<dbReference type="Pfam" id="PF13621">
    <property type="entry name" value="Cupin_8"/>
    <property type="match status" value="1"/>
</dbReference>
<dbReference type="SUPFAM" id="SSF51197">
    <property type="entry name" value="Clavaminate synthase-like"/>
    <property type="match status" value="1"/>
</dbReference>
<dbReference type="InterPro" id="IPR014030">
    <property type="entry name" value="Ketoacyl_synth_N"/>
</dbReference>